<dbReference type="AlphaFoldDB" id="A0AAV1RTC9"/>
<dbReference type="EMBL" id="CAWUPB010001156">
    <property type="protein sequence ID" value="CAK7338757.1"/>
    <property type="molecule type" value="Genomic_DNA"/>
</dbReference>
<protein>
    <submittedName>
        <fullName evidence="1">Uncharacterized protein</fullName>
    </submittedName>
</protein>
<dbReference type="SUPFAM" id="SSF53244">
    <property type="entry name" value="MurD-like peptide ligases, peptide-binding domain"/>
    <property type="match status" value="1"/>
</dbReference>
<dbReference type="InterPro" id="IPR036615">
    <property type="entry name" value="Mur_ligase_C_dom_sf"/>
</dbReference>
<comment type="caution">
    <text evidence="1">The sequence shown here is derived from an EMBL/GenBank/DDBJ whole genome shotgun (WGS) entry which is preliminary data.</text>
</comment>
<name>A0AAV1RTC9_9ROSI</name>
<keyword evidence="2" id="KW-1185">Reference proteome</keyword>
<sequence>MKNVQNYANSTLFDLFLWKGGYIEGAESMLDHIKCETELDYSSNVSIPSYCHIDNLDIDQIPVYESIDRLKSHLNNFMGISRCYQMIGHAYDDYAPYPKEVCAALQAAHQMFQFKSLLVVFQPLKYRQLP</sequence>
<organism evidence="1 2">
    <name type="scientific">Dovyalis caffra</name>
    <dbReference type="NCBI Taxonomy" id="77055"/>
    <lineage>
        <taxon>Eukaryota</taxon>
        <taxon>Viridiplantae</taxon>
        <taxon>Streptophyta</taxon>
        <taxon>Embryophyta</taxon>
        <taxon>Tracheophyta</taxon>
        <taxon>Spermatophyta</taxon>
        <taxon>Magnoliopsida</taxon>
        <taxon>eudicotyledons</taxon>
        <taxon>Gunneridae</taxon>
        <taxon>Pentapetalae</taxon>
        <taxon>rosids</taxon>
        <taxon>fabids</taxon>
        <taxon>Malpighiales</taxon>
        <taxon>Salicaceae</taxon>
        <taxon>Flacourtieae</taxon>
        <taxon>Dovyalis</taxon>
    </lineage>
</organism>
<proteinExistence type="predicted"/>
<dbReference type="GO" id="GO:0016881">
    <property type="term" value="F:acid-amino acid ligase activity"/>
    <property type="evidence" value="ECO:0007669"/>
    <property type="project" value="InterPro"/>
</dbReference>
<reference evidence="1 2" key="1">
    <citation type="submission" date="2024-01" db="EMBL/GenBank/DDBJ databases">
        <authorList>
            <person name="Waweru B."/>
        </authorList>
    </citation>
    <scope>NUCLEOTIDE SEQUENCE [LARGE SCALE GENOMIC DNA]</scope>
</reference>
<dbReference type="Gene3D" id="3.90.190.20">
    <property type="entry name" value="Mur ligase, C-terminal domain"/>
    <property type="match status" value="1"/>
</dbReference>
<evidence type="ECO:0000313" key="1">
    <source>
        <dbReference type="EMBL" id="CAK7338757.1"/>
    </source>
</evidence>
<evidence type="ECO:0000313" key="2">
    <source>
        <dbReference type="Proteomes" id="UP001314170"/>
    </source>
</evidence>
<dbReference type="Proteomes" id="UP001314170">
    <property type="component" value="Unassembled WGS sequence"/>
</dbReference>
<accession>A0AAV1RTC9</accession>
<gene>
    <name evidence="1" type="ORF">DCAF_LOCUS13805</name>
</gene>